<name>M8D7L7_9BACL</name>
<dbReference type="RefSeq" id="WP_003388303.1">
    <property type="nucleotide sequence ID" value="NZ_APBN01000004.1"/>
</dbReference>
<accession>M8D7L7</accession>
<proteinExistence type="predicted"/>
<sequence length="68" mass="7154">MDMSSMMSAQLSQLRHTVSLSVMKMAQNTMAAGATAMIQDFSNAQQSVQQAAQAAPHPTAGKTIDISV</sequence>
<reference evidence="2 3" key="1">
    <citation type="submission" date="2013-03" db="EMBL/GenBank/DDBJ databases">
        <title>Assembly of a new bacterial strain Brevibacillus borstelensis AK1.</title>
        <authorList>
            <person name="Rajan I."/>
            <person name="PoliReddy D."/>
            <person name="Sugumar T."/>
            <person name="Rathinam K."/>
            <person name="Alqarawi S."/>
            <person name="Khalil A.B."/>
            <person name="Sivakumar N."/>
        </authorList>
    </citation>
    <scope>NUCLEOTIDE SEQUENCE [LARGE SCALE GENOMIC DNA]</scope>
    <source>
        <strain evidence="2 3">AK1</strain>
    </source>
</reference>
<organism evidence="2 3">
    <name type="scientific">Brevibacillus borstelensis AK1</name>
    <dbReference type="NCBI Taxonomy" id="1300222"/>
    <lineage>
        <taxon>Bacteria</taxon>
        <taxon>Bacillati</taxon>
        <taxon>Bacillota</taxon>
        <taxon>Bacilli</taxon>
        <taxon>Bacillales</taxon>
        <taxon>Paenibacillaceae</taxon>
        <taxon>Brevibacillus</taxon>
    </lineage>
</organism>
<dbReference type="EMBL" id="APBN01000004">
    <property type="protein sequence ID" value="EMT52239.1"/>
    <property type="molecule type" value="Genomic_DNA"/>
</dbReference>
<gene>
    <name evidence="2" type="ORF">I532_11319</name>
</gene>
<dbReference type="PATRIC" id="fig|1300222.3.peg.2360"/>
<dbReference type="AlphaFoldDB" id="M8D7L7"/>
<dbReference type="GeneID" id="89497699"/>
<comment type="caution">
    <text evidence="2">The sequence shown here is derived from an EMBL/GenBank/DDBJ whole genome shotgun (WGS) entry which is preliminary data.</text>
</comment>
<dbReference type="GO" id="GO:0016740">
    <property type="term" value="F:transferase activity"/>
    <property type="evidence" value="ECO:0007669"/>
    <property type="project" value="UniProtKB-KW"/>
</dbReference>
<keyword evidence="2" id="KW-0808">Transferase</keyword>
<dbReference type="OrthoDB" id="2476333at2"/>
<dbReference type="Proteomes" id="UP000012081">
    <property type="component" value="Unassembled WGS sequence"/>
</dbReference>
<keyword evidence="3" id="KW-1185">Reference proteome</keyword>
<evidence type="ECO:0000313" key="2">
    <source>
        <dbReference type="EMBL" id="EMT52239.1"/>
    </source>
</evidence>
<evidence type="ECO:0000256" key="1">
    <source>
        <dbReference type="SAM" id="MobiDB-lite"/>
    </source>
</evidence>
<feature type="region of interest" description="Disordered" evidence="1">
    <location>
        <begin position="45"/>
        <end position="68"/>
    </location>
</feature>
<feature type="compositionally biased region" description="Low complexity" evidence="1">
    <location>
        <begin position="45"/>
        <end position="55"/>
    </location>
</feature>
<dbReference type="STRING" id="1300222.I532_11319"/>
<protein>
    <submittedName>
        <fullName evidence="2">Polyribonucleotide nucleotidyltransferase</fullName>
    </submittedName>
</protein>
<evidence type="ECO:0000313" key="3">
    <source>
        <dbReference type="Proteomes" id="UP000012081"/>
    </source>
</evidence>